<protein>
    <recommendedName>
        <fullName evidence="3">histidine kinase</fullName>
        <ecNumber evidence="3">2.7.13.3</ecNumber>
    </recommendedName>
</protein>
<keyword evidence="11" id="KW-0902">Two-component regulatory system</keyword>
<evidence type="ECO:0000256" key="4">
    <source>
        <dbReference type="ARBA" id="ARBA00022553"/>
    </source>
</evidence>
<feature type="region of interest" description="Disordered" evidence="13">
    <location>
        <begin position="115"/>
        <end position="171"/>
    </location>
</feature>
<dbReference type="InterPro" id="IPR003660">
    <property type="entry name" value="HAMP_dom"/>
</dbReference>
<keyword evidence="6 14" id="KW-0812">Transmembrane</keyword>
<evidence type="ECO:0000256" key="11">
    <source>
        <dbReference type="ARBA" id="ARBA00023012"/>
    </source>
</evidence>
<feature type="domain" description="Histidine kinase" evidence="15">
    <location>
        <begin position="637"/>
        <end position="748"/>
    </location>
</feature>
<dbReference type="InterPro" id="IPR003594">
    <property type="entry name" value="HATPase_dom"/>
</dbReference>
<dbReference type="Gene3D" id="6.10.340.10">
    <property type="match status" value="1"/>
</dbReference>
<feature type="compositionally biased region" description="Polar residues" evidence="13">
    <location>
        <begin position="30"/>
        <end position="40"/>
    </location>
</feature>
<feature type="region of interest" description="Disordered" evidence="13">
    <location>
        <begin position="746"/>
        <end position="773"/>
    </location>
</feature>
<dbReference type="EMBL" id="VJYK02000161">
    <property type="protein sequence ID" value="MQS03346.1"/>
    <property type="molecule type" value="Genomic_DNA"/>
</dbReference>
<evidence type="ECO:0000256" key="10">
    <source>
        <dbReference type="ARBA" id="ARBA00022989"/>
    </source>
</evidence>
<feature type="compositionally biased region" description="Basic residues" evidence="13">
    <location>
        <begin position="19"/>
        <end position="29"/>
    </location>
</feature>
<dbReference type="InterPro" id="IPR005467">
    <property type="entry name" value="His_kinase_dom"/>
</dbReference>
<gene>
    <name evidence="17" type="ORF">FNX44_016005</name>
</gene>
<dbReference type="OrthoDB" id="4652229at2"/>
<feature type="region of interest" description="Disordered" evidence="13">
    <location>
        <begin position="798"/>
        <end position="978"/>
    </location>
</feature>
<dbReference type="PANTHER" id="PTHR44936">
    <property type="entry name" value="SENSOR PROTEIN CREC"/>
    <property type="match status" value="1"/>
</dbReference>
<evidence type="ECO:0000313" key="17">
    <source>
        <dbReference type="EMBL" id="MQS03346.1"/>
    </source>
</evidence>
<reference evidence="17 18" key="1">
    <citation type="submission" date="2019-10" db="EMBL/GenBank/DDBJ databases">
        <title>Streptomyces sp. nov., a novel actinobacterium isolated from alkaline environment.</title>
        <authorList>
            <person name="Golinska P."/>
        </authorList>
    </citation>
    <scope>NUCLEOTIDE SEQUENCE [LARGE SCALE GENOMIC DNA]</scope>
    <source>
        <strain evidence="17 18">OF1</strain>
    </source>
</reference>
<dbReference type="InterPro" id="IPR013587">
    <property type="entry name" value="Nitrate/nitrite_sensing"/>
</dbReference>
<dbReference type="InterPro" id="IPR050980">
    <property type="entry name" value="2C_sensor_his_kinase"/>
</dbReference>
<evidence type="ECO:0000256" key="5">
    <source>
        <dbReference type="ARBA" id="ARBA00022679"/>
    </source>
</evidence>
<feature type="compositionally biased region" description="Low complexity" evidence="13">
    <location>
        <begin position="893"/>
        <end position="905"/>
    </location>
</feature>
<feature type="compositionally biased region" description="Basic and acidic residues" evidence="13">
    <location>
        <begin position="908"/>
        <end position="917"/>
    </location>
</feature>
<keyword evidence="9" id="KW-0067">ATP-binding</keyword>
<evidence type="ECO:0000256" key="3">
    <source>
        <dbReference type="ARBA" id="ARBA00012438"/>
    </source>
</evidence>
<dbReference type="GO" id="GO:0004673">
    <property type="term" value="F:protein histidine kinase activity"/>
    <property type="evidence" value="ECO:0007669"/>
    <property type="project" value="UniProtKB-EC"/>
</dbReference>
<evidence type="ECO:0000256" key="6">
    <source>
        <dbReference type="ARBA" id="ARBA00022692"/>
    </source>
</evidence>
<evidence type="ECO:0000256" key="14">
    <source>
        <dbReference type="SAM" id="Phobius"/>
    </source>
</evidence>
<accession>A0A5P0YSQ3</accession>
<evidence type="ECO:0000313" key="18">
    <source>
        <dbReference type="Proteomes" id="UP000320857"/>
    </source>
</evidence>
<feature type="domain" description="HAMP" evidence="16">
    <location>
        <begin position="429"/>
        <end position="483"/>
    </location>
</feature>
<dbReference type="Proteomes" id="UP000320857">
    <property type="component" value="Unassembled WGS sequence"/>
</dbReference>
<evidence type="ECO:0000256" key="12">
    <source>
        <dbReference type="SAM" id="Coils"/>
    </source>
</evidence>
<evidence type="ECO:0000256" key="1">
    <source>
        <dbReference type="ARBA" id="ARBA00000085"/>
    </source>
</evidence>
<keyword evidence="12" id="KW-0175">Coiled coil</keyword>
<keyword evidence="4" id="KW-0597">Phosphoprotein</keyword>
<dbReference type="PROSITE" id="PS50885">
    <property type="entry name" value="HAMP"/>
    <property type="match status" value="1"/>
</dbReference>
<evidence type="ECO:0000256" key="13">
    <source>
        <dbReference type="SAM" id="MobiDB-lite"/>
    </source>
</evidence>
<dbReference type="SMART" id="SM00387">
    <property type="entry name" value="HATPase_c"/>
    <property type="match status" value="1"/>
</dbReference>
<comment type="subcellular location">
    <subcellularLocation>
        <location evidence="2">Membrane</location>
    </subcellularLocation>
</comment>
<feature type="transmembrane region" description="Helical" evidence="14">
    <location>
        <begin position="52"/>
        <end position="74"/>
    </location>
</feature>
<evidence type="ECO:0000256" key="2">
    <source>
        <dbReference type="ARBA" id="ARBA00004370"/>
    </source>
</evidence>
<feature type="compositionally biased region" description="Low complexity" evidence="13">
    <location>
        <begin position="822"/>
        <end position="838"/>
    </location>
</feature>
<feature type="compositionally biased region" description="Basic and acidic residues" evidence="13">
    <location>
        <begin position="941"/>
        <end position="953"/>
    </location>
</feature>
<feature type="coiled-coil region" evidence="12">
    <location>
        <begin position="464"/>
        <end position="552"/>
    </location>
</feature>
<dbReference type="GO" id="GO:0016020">
    <property type="term" value="C:membrane"/>
    <property type="evidence" value="ECO:0007669"/>
    <property type="project" value="UniProtKB-SubCell"/>
</dbReference>
<evidence type="ECO:0000256" key="9">
    <source>
        <dbReference type="ARBA" id="ARBA00022840"/>
    </source>
</evidence>
<dbReference type="PROSITE" id="PS50109">
    <property type="entry name" value="HIS_KIN"/>
    <property type="match status" value="1"/>
</dbReference>
<comment type="catalytic activity">
    <reaction evidence="1">
        <text>ATP + protein L-histidine = ADP + protein N-phospho-L-histidine.</text>
        <dbReference type="EC" id="2.7.13.3"/>
    </reaction>
</comment>
<dbReference type="EC" id="2.7.13.3" evidence="3"/>
<evidence type="ECO:0000259" key="16">
    <source>
        <dbReference type="PROSITE" id="PS50885"/>
    </source>
</evidence>
<keyword evidence="14" id="KW-0472">Membrane</keyword>
<dbReference type="SUPFAM" id="SSF55874">
    <property type="entry name" value="ATPase domain of HSP90 chaperone/DNA topoisomerase II/histidine kinase"/>
    <property type="match status" value="1"/>
</dbReference>
<dbReference type="GO" id="GO:0005524">
    <property type="term" value="F:ATP binding"/>
    <property type="evidence" value="ECO:0007669"/>
    <property type="project" value="UniProtKB-KW"/>
</dbReference>
<feature type="compositionally biased region" description="Pro residues" evidence="13">
    <location>
        <begin position="145"/>
        <end position="156"/>
    </location>
</feature>
<keyword evidence="18" id="KW-1185">Reference proteome</keyword>
<dbReference type="PANTHER" id="PTHR44936:SF9">
    <property type="entry name" value="SENSOR PROTEIN CREC"/>
    <property type="match status" value="1"/>
</dbReference>
<keyword evidence="10 14" id="KW-1133">Transmembrane helix</keyword>
<keyword evidence="5" id="KW-0808">Transferase</keyword>
<feature type="compositionally biased region" description="Acidic residues" evidence="13">
    <location>
        <begin position="857"/>
        <end position="870"/>
    </location>
</feature>
<proteinExistence type="predicted"/>
<dbReference type="GO" id="GO:0000160">
    <property type="term" value="P:phosphorelay signal transduction system"/>
    <property type="evidence" value="ECO:0007669"/>
    <property type="project" value="UniProtKB-KW"/>
</dbReference>
<keyword evidence="7" id="KW-0547">Nucleotide-binding</keyword>
<feature type="region of interest" description="Disordered" evidence="13">
    <location>
        <begin position="1"/>
        <end position="44"/>
    </location>
</feature>
<dbReference type="Gene3D" id="3.30.565.10">
    <property type="entry name" value="Histidine kinase-like ATPase, C-terminal domain"/>
    <property type="match status" value="1"/>
</dbReference>
<name>A0A5P0YSQ3_9ACTN</name>
<evidence type="ECO:0000256" key="7">
    <source>
        <dbReference type="ARBA" id="ARBA00022741"/>
    </source>
</evidence>
<dbReference type="AlphaFoldDB" id="A0A5P0YSQ3"/>
<dbReference type="Pfam" id="PF02518">
    <property type="entry name" value="HATPase_c"/>
    <property type="match status" value="1"/>
</dbReference>
<evidence type="ECO:0000256" key="8">
    <source>
        <dbReference type="ARBA" id="ARBA00022777"/>
    </source>
</evidence>
<comment type="caution">
    <text evidence="17">The sequence shown here is derived from an EMBL/GenBank/DDBJ whole genome shotgun (WGS) entry which is preliminary data.</text>
</comment>
<keyword evidence="8" id="KW-0418">Kinase</keyword>
<dbReference type="InterPro" id="IPR036890">
    <property type="entry name" value="HATPase_C_sf"/>
</dbReference>
<evidence type="ECO:0000259" key="15">
    <source>
        <dbReference type="PROSITE" id="PS50109"/>
    </source>
</evidence>
<organism evidence="17 18">
    <name type="scientific">Streptomyces alkaliterrae</name>
    <dbReference type="NCBI Taxonomy" id="2213162"/>
    <lineage>
        <taxon>Bacteria</taxon>
        <taxon>Bacillati</taxon>
        <taxon>Actinomycetota</taxon>
        <taxon>Actinomycetes</taxon>
        <taxon>Kitasatosporales</taxon>
        <taxon>Streptomycetaceae</taxon>
        <taxon>Streptomyces</taxon>
    </lineage>
</organism>
<sequence length="978" mass="102110">MPHRGRSPAGTRQPAVARMRARVGTKRLRNSSQQQDATTGDNRKRARVRNRLLASVVLCAAAVGAAGTPVILAASADLSESHDLVTRAETGKRAISLAHALADERDAQVRAVAARGATRDAVPGQPGVGEGQFPQNPAEGRPAVPGTPAPGTPAPGTPEAGQGGTGTEGDTDEEAAAALADTKGLQAKVDSRLTELRPELPTTTRGLLDRLPDARQRAETADGGQKDARAVHTAYTEAIQALGDIAAETARRTPPRAAESAADGTPAAAHALPFLGRATEQASATRGLLLAALAAGGEQPELTSAAQLARFRELSAAADFEQTAQERVREKLRTTVTGGDVTTAERYLERMTAQGGLSPAAQAFNADRVDATLTARVVHMRSVESSLAGAEVGRLEQLRADDVTALQIRLGLVGAALLLAVGAGVYAARSMTRPLAVVRLGGRRLAADPTGEEPIRFTGRNDEYADVIRSLNELRETAVQLRARAETAEADAVRQAGGRKKLAAERDDLRAEVTALTERLHELDGAVHSTFVQLALRNLNLAERQLAQLEALEERENEPEGLATLFKLDHLATRMRRHGENLLLLAGAEHPTGHHAGPVPLLDVLRAAISEIERYERVEMAALPPHAQVAGFAADDVSHLVAELLENATAFSPPEAEVQLSGWLLENGEVMLSVSDSGIGMTTERLEELNARLGEPDKQDPPAQDGDSAFGIGLYVVAKLAARHGMRVQLRVQKQGGVTAVVTLPRTLLPDRPDPLHPVTTTTGSGTAPALPGTVAEANSHALPGRVRRLTADVVPAAATPDEPSGERSPDTASGHPEPRASEASADPATDPATDPAGEPGGEAAPVDDNTRAADEPAVDDGLAVDDEPAVGDAPAPRRLTDKGLPKRTPNITPVAAPTGAVPAARSGSERAEELRRRIGGFTHGAREGERAAAEAGHPAPADDHGPVADDHGAVAVGDAPHKPGANEIGDTPEEARQ</sequence>
<dbReference type="Pfam" id="PF08376">
    <property type="entry name" value="NIT"/>
    <property type="match status" value="1"/>
</dbReference>